<reference evidence="2 3" key="1">
    <citation type="submission" date="2024-12" db="EMBL/GenBank/DDBJ databases">
        <title>The unique morphological basis and parallel evolutionary history of personate flowers in Penstemon.</title>
        <authorList>
            <person name="Depatie T.H."/>
            <person name="Wessinger C.A."/>
        </authorList>
    </citation>
    <scope>NUCLEOTIDE SEQUENCE [LARGE SCALE GENOMIC DNA]</scope>
    <source>
        <strain evidence="2">WTNN_2</strain>
        <tissue evidence="2">Leaf</tissue>
    </source>
</reference>
<dbReference type="EMBL" id="JBJXBP010000005">
    <property type="protein sequence ID" value="KAL3831073.1"/>
    <property type="molecule type" value="Genomic_DNA"/>
</dbReference>
<dbReference type="Proteomes" id="UP001634393">
    <property type="component" value="Unassembled WGS sequence"/>
</dbReference>
<organism evidence="2 3">
    <name type="scientific">Penstemon smallii</name>
    <dbReference type="NCBI Taxonomy" id="265156"/>
    <lineage>
        <taxon>Eukaryota</taxon>
        <taxon>Viridiplantae</taxon>
        <taxon>Streptophyta</taxon>
        <taxon>Embryophyta</taxon>
        <taxon>Tracheophyta</taxon>
        <taxon>Spermatophyta</taxon>
        <taxon>Magnoliopsida</taxon>
        <taxon>eudicotyledons</taxon>
        <taxon>Gunneridae</taxon>
        <taxon>Pentapetalae</taxon>
        <taxon>asterids</taxon>
        <taxon>lamiids</taxon>
        <taxon>Lamiales</taxon>
        <taxon>Plantaginaceae</taxon>
        <taxon>Cheloneae</taxon>
        <taxon>Penstemon</taxon>
    </lineage>
</organism>
<evidence type="ECO:0000256" key="1">
    <source>
        <dbReference type="SAM" id="MobiDB-lite"/>
    </source>
</evidence>
<accession>A0ABD3T3P7</accession>
<evidence type="ECO:0000313" key="3">
    <source>
        <dbReference type="Proteomes" id="UP001634393"/>
    </source>
</evidence>
<sequence length="84" mass="8960">MSQNNIFFFINSIISLRAKYEMIEYKKGMEGGSHLQWSLLGPGPGPGPGRGREEKRQQGSGRGGLRAGTRARGSPAAGTGRGRA</sequence>
<dbReference type="AlphaFoldDB" id="A0ABD3T3P7"/>
<comment type="caution">
    <text evidence="2">The sequence shown here is derived from an EMBL/GenBank/DDBJ whole genome shotgun (WGS) entry which is preliminary data.</text>
</comment>
<evidence type="ECO:0000313" key="2">
    <source>
        <dbReference type="EMBL" id="KAL3831073.1"/>
    </source>
</evidence>
<proteinExistence type="predicted"/>
<keyword evidence="3" id="KW-1185">Reference proteome</keyword>
<protein>
    <submittedName>
        <fullName evidence="2">Uncharacterized protein</fullName>
    </submittedName>
</protein>
<name>A0ABD3T3P7_9LAMI</name>
<gene>
    <name evidence="2" type="ORF">ACJIZ3_019875</name>
</gene>
<feature type="region of interest" description="Disordered" evidence="1">
    <location>
        <begin position="34"/>
        <end position="84"/>
    </location>
</feature>